<dbReference type="SUPFAM" id="SSF48264">
    <property type="entry name" value="Cytochrome P450"/>
    <property type="match status" value="1"/>
</dbReference>
<keyword evidence="3" id="KW-0503">Monooxygenase</keyword>
<organism evidence="4 5">
    <name type="scientific">Leifsonia kafniensis</name>
    <dbReference type="NCBI Taxonomy" id="475957"/>
    <lineage>
        <taxon>Bacteria</taxon>
        <taxon>Bacillati</taxon>
        <taxon>Actinomycetota</taxon>
        <taxon>Actinomycetes</taxon>
        <taxon>Micrococcales</taxon>
        <taxon>Microbacteriaceae</taxon>
        <taxon>Leifsonia</taxon>
    </lineage>
</organism>
<evidence type="ECO:0000256" key="2">
    <source>
        <dbReference type="ARBA" id="ARBA00010617"/>
    </source>
</evidence>
<dbReference type="EMBL" id="BAABCN010000008">
    <property type="protein sequence ID" value="GAA3884493.1"/>
    <property type="molecule type" value="Genomic_DNA"/>
</dbReference>
<dbReference type="PRINTS" id="PR00385">
    <property type="entry name" value="P450"/>
</dbReference>
<keyword evidence="5" id="KW-1185">Reference proteome</keyword>
<evidence type="ECO:0000256" key="1">
    <source>
        <dbReference type="ARBA" id="ARBA00005254"/>
    </source>
</evidence>
<dbReference type="Gene3D" id="3.90.226.10">
    <property type="entry name" value="2-enoyl-CoA Hydratase, Chain A, domain 1"/>
    <property type="match status" value="1"/>
</dbReference>
<evidence type="ECO:0000313" key="5">
    <source>
        <dbReference type="Proteomes" id="UP001501803"/>
    </source>
</evidence>
<name>A0ABP7KP95_9MICO</name>
<dbReference type="Gene3D" id="1.10.12.10">
    <property type="entry name" value="Lyase 2-enoyl-coa Hydratase, Chain A, domain 2"/>
    <property type="match status" value="1"/>
</dbReference>
<evidence type="ECO:0000313" key="4">
    <source>
        <dbReference type="EMBL" id="GAA3884493.1"/>
    </source>
</evidence>
<comment type="similarity">
    <text evidence="2 3">Belongs to the cytochrome P450 family.</text>
</comment>
<dbReference type="InterPro" id="IPR014748">
    <property type="entry name" value="Enoyl-CoA_hydra_C"/>
</dbReference>
<dbReference type="SUPFAM" id="SSF52096">
    <property type="entry name" value="ClpP/crotonase"/>
    <property type="match status" value="1"/>
</dbReference>
<accession>A0ABP7KP95</accession>
<dbReference type="Gene3D" id="1.10.630.10">
    <property type="entry name" value="Cytochrome P450"/>
    <property type="match status" value="1"/>
</dbReference>
<dbReference type="PROSITE" id="PS00086">
    <property type="entry name" value="CYTOCHROME_P450"/>
    <property type="match status" value="1"/>
</dbReference>
<dbReference type="Pfam" id="PF00067">
    <property type="entry name" value="p450"/>
    <property type="match status" value="1"/>
</dbReference>
<protein>
    <recommendedName>
        <fullName evidence="6">Cytochrome P450</fullName>
    </recommendedName>
</protein>
<dbReference type="Proteomes" id="UP001501803">
    <property type="component" value="Unassembled WGS sequence"/>
</dbReference>
<comment type="caution">
    <text evidence="4">The sequence shown here is derived from an EMBL/GenBank/DDBJ whole genome shotgun (WGS) entry which is preliminary data.</text>
</comment>
<dbReference type="RefSeq" id="WP_345067860.1">
    <property type="nucleotide sequence ID" value="NZ_BAABCN010000008.1"/>
</dbReference>
<evidence type="ECO:0000256" key="3">
    <source>
        <dbReference type="RuleBase" id="RU000461"/>
    </source>
</evidence>
<dbReference type="InterPro" id="IPR036396">
    <property type="entry name" value="Cyt_P450_sf"/>
</dbReference>
<keyword evidence="3" id="KW-0560">Oxidoreductase</keyword>
<dbReference type="InterPro" id="IPR029045">
    <property type="entry name" value="ClpP/crotonase-like_dom_sf"/>
</dbReference>
<keyword evidence="3" id="KW-0479">Metal-binding</keyword>
<dbReference type="PANTHER" id="PTHR46696:SF6">
    <property type="entry name" value="P450, PUTATIVE (EUROFUNG)-RELATED"/>
    <property type="match status" value="1"/>
</dbReference>
<keyword evidence="3" id="KW-0349">Heme</keyword>
<dbReference type="CDD" id="cd06558">
    <property type="entry name" value="crotonase-like"/>
    <property type="match status" value="1"/>
</dbReference>
<dbReference type="InterPro" id="IPR002397">
    <property type="entry name" value="Cyt_P450_B"/>
</dbReference>
<evidence type="ECO:0008006" key="6">
    <source>
        <dbReference type="Google" id="ProtNLM"/>
    </source>
</evidence>
<proteinExistence type="inferred from homology"/>
<comment type="similarity">
    <text evidence="1">Belongs to the enoyl-CoA hydratase/isomerase family.</text>
</comment>
<dbReference type="Pfam" id="PF00378">
    <property type="entry name" value="ECH_1"/>
    <property type="match status" value="1"/>
</dbReference>
<dbReference type="PANTHER" id="PTHR46696">
    <property type="entry name" value="P450, PUTATIVE (EUROFUNG)-RELATED"/>
    <property type="match status" value="1"/>
</dbReference>
<sequence length="699" mass="76550">MSNATAQTSTMTDAARQLTVDVDGPVATIRLDNQDQRNCITAKMWAQFPVILRHLESDPRVKVVIVRGAGSNFSAGADITTLMEILVDPGTGLHDGGLTTQAEQALSDFPKPLVAVIDGYCVGAAWQVAGACDIRIASDRAIFGITPAKIGIVYPLSAISRLVALVGPAVAKDLLLTGDFVSGQKALTLGLVTRLAPADRLDEDVRTLTATLSSRSQLSIHAMKNIVDVIASGGAGLAERNHFWQAEMAASQDPEIGIRAFLRKETPLFIWSPELGESLQTPSTRIRPHTSIASHAAPRGETMTDHDATLNTPDSDWNPIHITDYRDYPAEYVRLRENVPLAYTSDYDGFYGFMKYADVQKGTRDWKTYTSGQPFLEFPEFMRSIPLGENPPTHTFYRKFLAQYFTPDRVALLLPDIEEHVAERLDALINAGEGDMITEFGTIVPQQVLAKFLQLPDSAWETMAESLARADAVRLDVNALREVNKDLWNPTVEALIQDRRSTPLDPATDIMSGVLELMPDGRPITHEEAVAIGVQIFSAGADTTTAAIGSIMTYFGSHPDAQAELRQNPELIETAIDEVLRLYPPQHQAGRKSTKDVEAHGRVIPEGTKVGFNIFSANRDPDKFANPENFVIDRSPNPHLAFGHGPHQCMGSPIARAELIALVRQLLAKTSSFTLIDDAVSNGRPLRTGWSTVRVRFEK</sequence>
<dbReference type="InterPro" id="IPR001753">
    <property type="entry name" value="Enoyl-CoA_hydra/iso"/>
</dbReference>
<gene>
    <name evidence="4" type="ORF">GCM10022381_28350</name>
</gene>
<reference evidence="5" key="1">
    <citation type="journal article" date="2019" name="Int. J. Syst. Evol. Microbiol.">
        <title>The Global Catalogue of Microorganisms (GCM) 10K type strain sequencing project: providing services to taxonomists for standard genome sequencing and annotation.</title>
        <authorList>
            <consortium name="The Broad Institute Genomics Platform"/>
            <consortium name="The Broad Institute Genome Sequencing Center for Infectious Disease"/>
            <person name="Wu L."/>
            <person name="Ma J."/>
        </authorList>
    </citation>
    <scope>NUCLEOTIDE SEQUENCE [LARGE SCALE GENOMIC DNA]</scope>
    <source>
        <strain evidence="5">JCM 17021</strain>
    </source>
</reference>
<dbReference type="InterPro" id="IPR001128">
    <property type="entry name" value="Cyt_P450"/>
</dbReference>
<dbReference type="PRINTS" id="PR00359">
    <property type="entry name" value="BP450"/>
</dbReference>
<keyword evidence="3" id="KW-0408">Iron</keyword>
<dbReference type="InterPro" id="IPR017972">
    <property type="entry name" value="Cyt_P450_CS"/>
</dbReference>